<dbReference type="AlphaFoldDB" id="B7WUK6"/>
<gene>
    <name evidence="2" type="ORF">CtesDRAFT_PD2465</name>
</gene>
<evidence type="ECO:0000313" key="2">
    <source>
        <dbReference type="EMBL" id="EED67519.1"/>
    </source>
</evidence>
<organism evidence="2 3">
    <name type="scientific">Comamonas testosteroni (strain DSM 14576 / KF-1)</name>
    <name type="common">Pseudomonas testosteroni</name>
    <dbReference type="NCBI Taxonomy" id="399795"/>
    <lineage>
        <taxon>Bacteria</taxon>
        <taxon>Pseudomonadati</taxon>
        <taxon>Pseudomonadota</taxon>
        <taxon>Betaproteobacteria</taxon>
        <taxon>Burkholderiales</taxon>
        <taxon>Comamonadaceae</taxon>
        <taxon>Comamonas</taxon>
    </lineage>
</organism>
<comment type="caution">
    <text evidence="2">The sequence shown here is derived from an EMBL/GenBank/DDBJ whole genome shotgun (WGS) entry which is preliminary data.</text>
</comment>
<sequence length="355" mass="39932">MKPEFGQGFKDHLKKIVAMPQSEFRFDPDRDRPWATIGNQHVSPRMKAARARYVARSEANARVQHARMAALLGEVQAAREARGLVSLSTSCRIGNSGSSIADFIADTIEIDHQRARITRMQKSVGISAKALHHLGKKNQRVWMLTLTYRGTNRDWRAHHISRYLDGLRKWHYSRTGCKKVRYVWVAELQKRGVIHYHVCVWLNNGLTPPKPDSAWKKNGVFQAPMWTHGMSNRVRATHPVAYLMKYASKGTSEGKFPHGARISGVGGLDEVGRGCRRWVLWPAYVQGNASIRDKFRPAPGGGYLNAETGELLRSEFVPTGGGFTRFVRVRTTPRSIKNTGGPFSWLSDKPGVIHA</sequence>
<accession>B7WUK6</accession>
<dbReference type="eggNOG" id="ENOG5032VDC">
    <property type="taxonomic scope" value="Bacteria"/>
</dbReference>
<feature type="domain" description="Replication-associated protein ORF2/G2P" evidence="1">
    <location>
        <begin position="142"/>
        <end position="250"/>
    </location>
</feature>
<dbReference type="InterPro" id="IPR056906">
    <property type="entry name" value="ORF2/G2P_dom"/>
</dbReference>
<evidence type="ECO:0000313" key="3">
    <source>
        <dbReference type="Proteomes" id="UP000003039"/>
    </source>
</evidence>
<proteinExistence type="predicted"/>
<evidence type="ECO:0000259" key="1">
    <source>
        <dbReference type="Pfam" id="PF23343"/>
    </source>
</evidence>
<dbReference type="RefSeq" id="WP_003055228.1">
    <property type="nucleotide sequence ID" value="NZ_AAUJ02000001.1"/>
</dbReference>
<dbReference type="Pfam" id="PF23343">
    <property type="entry name" value="REP_ORF2-G2P"/>
    <property type="match status" value="1"/>
</dbReference>
<dbReference type="Proteomes" id="UP000003039">
    <property type="component" value="Unassembled WGS sequence"/>
</dbReference>
<dbReference type="EMBL" id="AAUJ02000001">
    <property type="protein sequence ID" value="EED67519.1"/>
    <property type="molecule type" value="Genomic_DNA"/>
</dbReference>
<protein>
    <recommendedName>
        <fullName evidence="1">Replication-associated protein ORF2/G2P domain-containing protein</fullName>
    </recommendedName>
</protein>
<name>B7WUK6_COMTK</name>
<reference evidence="2 3" key="1">
    <citation type="journal article" date="2004" name="Appl. Environ. Microbiol.">
        <title>Mineralization of individual congeners of linear alkylbenzenesulfonate by defined pairs of heterotrophic bacteria.</title>
        <authorList>
            <person name="Schleheck D."/>
            <person name="Knepper T.P."/>
            <person name="Fischer K."/>
            <person name="Cook A.M."/>
        </authorList>
    </citation>
    <scope>NUCLEOTIDE SEQUENCE [LARGE SCALE GENOMIC DNA]</scope>
    <source>
        <strain evidence="3">DSM 14576 / KF-1</strain>
    </source>
</reference>